<dbReference type="InterPro" id="IPR011711">
    <property type="entry name" value="GntR_C"/>
</dbReference>
<dbReference type="RefSeq" id="WP_345918287.1">
    <property type="nucleotide sequence ID" value="NZ_JBDIVE010000001.1"/>
</dbReference>
<feature type="domain" description="HTH gntR-type" evidence="4">
    <location>
        <begin position="2"/>
        <end position="69"/>
    </location>
</feature>
<dbReference type="Pfam" id="PF07729">
    <property type="entry name" value="FCD"/>
    <property type="match status" value="1"/>
</dbReference>
<keyword evidence="1" id="KW-0805">Transcription regulation</keyword>
<dbReference type="Gene3D" id="1.10.10.10">
    <property type="entry name" value="Winged helix-like DNA-binding domain superfamily/Winged helix DNA-binding domain"/>
    <property type="match status" value="1"/>
</dbReference>
<dbReference type="SMART" id="SM00345">
    <property type="entry name" value="HTH_GNTR"/>
    <property type="match status" value="1"/>
</dbReference>
<evidence type="ECO:0000313" key="6">
    <source>
        <dbReference type="Proteomes" id="UP001410394"/>
    </source>
</evidence>
<comment type="caution">
    <text evidence="5">The sequence shown here is derived from an EMBL/GenBank/DDBJ whole genome shotgun (WGS) entry which is preliminary data.</text>
</comment>
<sequence length="239" mass="25783">MRNIEEAIYDTMSSALLSGQLSPGTPLRENPLADVFGVSRERMRKILLRLGTQKLIELIPNRGAFVAAPSLAQARDIYESRRILEGGIVNHLASLIGSQDAQRLQQHLAAEQAALQRGDRAESVRLSAEFHMLLAQATGSHFIVQQMGELVSRTSMLVAMFEPARSSHCACEEHRSIYDALMAGDSEAATRAMRAHLSLVETRLRPGAAAPSGNAVETLGALWALRNAADGAPHEAAGP</sequence>
<name>A0ABU9YV18_9RHOO</name>
<dbReference type="InterPro" id="IPR036388">
    <property type="entry name" value="WH-like_DNA-bd_sf"/>
</dbReference>
<proteinExistence type="predicted"/>
<keyword evidence="3" id="KW-0804">Transcription</keyword>
<dbReference type="EMBL" id="JBDIVE010000001">
    <property type="protein sequence ID" value="MEN3067522.1"/>
    <property type="molecule type" value="Genomic_DNA"/>
</dbReference>
<reference evidence="5 6" key="1">
    <citation type="journal article" date="2018" name="Int. J. Syst. Evol. Microbiol.">
        <title>Uliginosibacterium sediminicola sp. nov., isolated from freshwater sediment.</title>
        <authorList>
            <person name="Hwang W.M."/>
            <person name="Kim S.M."/>
            <person name="Kang K."/>
            <person name="Ahn T.Y."/>
        </authorList>
    </citation>
    <scope>NUCLEOTIDE SEQUENCE [LARGE SCALE GENOMIC DNA]</scope>
    <source>
        <strain evidence="5 6">M1-21</strain>
    </source>
</reference>
<dbReference type="InterPro" id="IPR036390">
    <property type="entry name" value="WH_DNA-bd_sf"/>
</dbReference>
<dbReference type="Proteomes" id="UP001410394">
    <property type="component" value="Unassembled WGS sequence"/>
</dbReference>
<dbReference type="PROSITE" id="PS50949">
    <property type="entry name" value="HTH_GNTR"/>
    <property type="match status" value="1"/>
</dbReference>
<evidence type="ECO:0000259" key="4">
    <source>
        <dbReference type="PROSITE" id="PS50949"/>
    </source>
</evidence>
<dbReference type="InterPro" id="IPR008920">
    <property type="entry name" value="TF_FadR/GntR_C"/>
</dbReference>
<keyword evidence="6" id="KW-1185">Reference proteome</keyword>
<evidence type="ECO:0000256" key="2">
    <source>
        <dbReference type="ARBA" id="ARBA00023125"/>
    </source>
</evidence>
<dbReference type="Pfam" id="PF00392">
    <property type="entry name" value="GntR"/>
    <property type="match status" value="1"/>
</dbReference>
<dbReference type="InterPro" id="IPR000524">
    <property type="entry name" value="Tscrpt_reg_HTH_GntR"/>
</dbReference>
<dbReference type="SMART" id="SM00895">
    <property type="entry name" value="FCD"/>
    <property type="match status" value="1"/>
</dbReference>
<dbReference type="SUPFAM" id="SSF48008">
    <property type="entry name" value="GntR ligand-binding domain-like"/>
    <property type="match status" value="1"/>
</dbReference>
<evidence type="ECO:0000313" key="5">
    <source>
        <dbReference type="EMBL" id="MEN3067522.1"/>
    </source>
</evidence>
<dbReference type="PANTHER" id="PTHR43537">
    <property type="entry name" value="TRANSCRIPTIONAL REGULATOR, GNTR FAMILY"/>
    <property type="match status" value="1"/>
</dbReference>
<evidence type="ECO:0000256" key="1">
    <source>
        <dbReference type="ARBA" id="ARBA00023015"/>
    </source>
</evidence>
<dbReference type="PANTHER" id="PTHR43537:SF53">
    <property type="entry name" value="HTH-TYPE TRANSCRIPTIONAL REPRESSOR NANR"/>
    <property type="match status" value="1"/>
</dbReference>
<protein>
    <submittedName>
        <fullName evidence="5">GntR family transcriptional regulator</fullName>
    </submittedName>
</protein>
<evidence type="ECO:0000256" key="3">
    <source>
        <dbReference type="ARBA" id="ARBA00023163"/>
    </source>
</evidence>
<gene>
    <name evidence="5" type="ORF">ABDB84_03460</name>
</gene>
<keyword evidence="2" id="KW-0238">DNA-binding</keyword>
<accession>A0ABU9YV18</accession>
<dbReference type="Gene3D" id="1.20.120.530">
    <property type="entry name" value="GntR ligand-binding domain-like"/>
    <property type="match status" value="1"/>
</dbReference>
<organism evidence="5 6">
    <name type="scientific">Uliginosibacterium sediminicola</name>
    <dbReference type="NCBI Taxonomy" id="2024550"/>
    <lineage>
        <taxon>Bacteria</taxon>
        <taxon>Pseudomonadati</taxon>
        <taxon>Pseudomonadota</taxon>
        <taxon>Betaproteobacteria</taxon>
        <taxon>Rhodocyclales</taxon>
        <taxon>Zoogloeaceae</taxon>
        <taxon>Uliginosibacterium</taxon>
    </lineage>
</organism>
<dbReference type="SUPFAM" id="SSF46785">
    <property type="entry name" value="Winged helix' DNA-binding domain"/>
    <property type="match status" value="1"/>
</dbReference>